<comment type="caution">
    <text evidence="3">The sequence shown here is derived from an EMBL/GenBank/DDBJ whole genome shotgun (WGS) entry which is preliminary data.</text>
</comment>
<dbReference type="EMBL" id="JBEGDP010000013">
    <property type="protein sequence ID" value="MEQ7848117.1"/>
    <property type="molecule type" value="Genomic_DNA"/>
</dbReference>
<feature type="compositionally biased region" description="Low complexity" evidence="1">
    <location>
        <begin position="154"/>
        <end position="172"/>
    </location>
</feature>
<dbReference type="Proteomes" id="UP001482520">
    <property type="component" value="Unassembled WGS sequence"/>
</dbReference>
<reference evidence="3 4" key="1">
    <citation type="submission" date="2024-02" db="EMBL/GenBank/DDBJ databases">
        <title>Full genome sequence of Nocardioides kribbensis.</title>
        <authorList>
            <person name="Poletto B.L."/>
            <person name="Silva G."/>
            <person name="Galante D."/>
            <person name="Campos K.R."/>
            <person name="Santos M.B.N."/>
            <person name="Sacchi C.T."/>
        </authorList>
    </citation>
    <scope>NUCLEOTIDE SEQUENCE [LARGE SCALE GENOMIC DNA]</scope>
    <source>
        <strain evidence="3 4">O4R</strain>
    </source>
</reference>
<evidence type="ECO:0000313" key="4">
    <source>
        <dbReference type="Proteomes" id="UP001482520"/>
    </source>
</evidence>
<name>A0ABV1P024_9ACTN</name>
<keyword evidence="2" id="KW-0812">Transmembrane</keyword>
<sequence>MIGHLGPRVSALLDGQLSGEEEERAWAHVHSCHSCRDLVEREGWIKTRLSGLSGDPAGSAPSALKGSILGVPPYAGPGPAASLGAFGADHAAGVAPRGWSHPPARSRRAPAVVALGGGALGAAVLGVLALGVAPATAPTGDRRPPAASIDRPVDTASPSTSSPRSADPAPATVASIASAGLGPVVGPALGWSVATAVDPDRR</sequence>
<keyword evidence="4" id="KW-1185">Reference proteome</keyword>
<keyword evidence="2" id="KW-0472">Membrane</keyword>
<dbReference type="RefSeq" id="WP_349498744.1">
    <property type="nucleotide sequence ID" value="NZ_JBEFCW010000122.1"/>
</dbReference>
<keyword evidence="2" id="KW-1133">Transmembrane helix</keyword>
<evidence type="ECO:0000256" key="1">
    <source>
        <dbReference type="SAM" id="MobiDB-lite"/>
    </source>
</evidence>
<evidence type="ECO:0000256" key="2">
    <source>
        <dbReference type="SAM" id="Phobius"/>
    </source>
</evidence>
<evidence type="ECO:0000313" key="3">
    <source>
        <dbReference type="EMBL" id="MEQ7848117.1"/>
    </source>
</evidence>
<gene>
    <name evidence="3" type="ORF">V6R90_12605</name>
</gene>
<feature type="transmembrane region" description="Helical" evidence="2">
    <location>
        <begin position="111"/>
        <end position="133"/>
    </location>
</feature>
<protein>
    <recommendedName>
        <fullName evidence="5">Zinc-finger domain-containing protein</fullName>
    </recommendedName>
</protein>
<proteinExistence type="predicted"/>
<feature type="region of interest" description="Disordered" evidence="1">
    <location>
        <begin position="135"/>
        <end position="202"/>
    </location>
</feature>
<evidence type="ECO:0008006" key="5">
    <source>
        <dbReference type="Google" id="ProtNLM"/>
    </source>
</evidence>
<organism evidence="3 4">
    <name type="scientific">Nocardioides kribbensis</name>
    <dbReference type="NCBI Taxonomy" id="305517"/>
    <lineage>
        <taxon>Bacteria</taxon>
        <taxon>Bacillati</taxon>
        <taxon>Actinomycetota</taxon>
        <taxon>Actinomycetes</taxon>
        <taxon>Propionibacteriales</taxon>
        <taxon>Nocardioidaceae</taxon>
        <taxon>Nocardioides</taxon>
    </lineage>
</organism>
<accession>A0ABV1P024</accession>